<dbReference type="OrthoDB" id="1923667at2759"/>
<evidence type="ECO:0000256" key="1">
    <source>
        <dbReference type="SAM" id="MobiDB-lite"/>
    </source>
</evidence>
<reference evidence="4 5" key="1">
    <citation type="journal article" date="2014" name="Mol. Plant">
        <title>Chromosome Scale Genome Assembly and Transcriptome Profiling of Nannochloropsis gaditana in Nitrogen Depletion.</title>
        <authorList>
            <person name="Corteggiani Carpinelli E."/>
            <person name="Telatin A."/>
            <person name="Vitulo N."/>
            <person name="Forcato C."/>
            <person name="D'Angelo M."/>
            <person name="Schiavon R."/>
            <person name="Vezzi A."/>
            <person name="Giacometti G.M."/>
            <person name="Morosinotto T."/>
            <person name="Valle G."/>
        </authorList>
    </citation>
    <scope>NUCLEOTIDE SEQUENCE [LARGE SCALE GENOMIC DNA]</scope>
    <source>
        <strain evidence="4 5">B-31</strain>
    </source>
</reference>
<gene>
    <name evidence="4" type="ORF">Naga_100016g79</name>
</gene>
<feature type="signal peptide" evidence="2">
    <location>
        <begin position="1"/>
        <end position="27"/>
    </location>
</feature>
<dbReference type="Pfam" id="PF03190">
    <property type="entry name" value="Thioredox_DsbH"/>
    <property type="match status" value="1"/>
</dbReference>
<feature type="compositionally biased region" description="Basic and acidic residues" evidence="1">
    <location>
        <begin position="683"/>
        <end position="697"/>
    </location>
</feature>
<dbReference type="GO" id="GO:0005975">
    <property type="term" value="P:carbohydrate metabolic process"/>
    <property type="evidence" value="ECO:0007669"/>
    <property type="project" value="InterPro"/>
</dbReference>
<dbReference type="Gene3D" id="3.40.30.10">
    <property type="entry name" value="Glutaredoxin"/>
    <property type="match status" value="1"/>
</dbReference>
<dbReference type="InterPro" id="IPR008928">
    <property type="entry name" value="6-hairpin_glycosidase_sf"/>
</dbReference>
<dbReference type="InterPro" id="IPR024705">
    <property type="entry name" value="Ssp411"/>
</dbReference>
<comment type="caution">
    <text evidence="4">The sequence shown here is derived from an EMBL/GenBank/DDBJ whole genome shotgun (WGS) entry which is preliminary data.</text>
</comment>
<evidence type="ECO:0000259" key="3">
    <source>
        <dbReference type="Pfam" id="PF03190"/>
    </source>
</evidence>
<feature type="chain" id="PRO_5004901219" description="Spermatogenesis-associated protein 20-like TRX domain-containing protein" evidence="2">
    <location>
        <begin position="28"/>
        <end position="768"/>
    </location>
</feature>
<dbReference type="EMBL" id="AZIL01001059">
    <property type="protein sequence ID" value="EWM25091.1"/>
    <property type="molecule type" value="Genomic_DNA"/>
</dbReference>
<proteinExistence type="predicted"/>
<keyword evidence="2" id="KW-0732">Signal</keyword>
<feature type="domain" description="Spermatogenesis-associated protein 20-like TRX" evidence="3">
    <location>
        <begin position="88"/>
        <end position="241"/>
    </location>
</feature>
<dbReference type="Proteomes" id="UP000019335">
    <property type="component" value="Chromosome 12"/>
</dbReference>
<feature type="region of interest" description="Disordered" evidence="1">
    <location>
        <begin position="680"/>
        <end position="702"/>
    </location>
</feature>
<dbReference type="InterPro" id="IPR036249">
    <property type="entry name" value="Thioredoxin-like_sf"/>
</dbReference>
<sequence>MKQRSCCFALRLVLFVHLVVRSHRVSSSTFVHTVHSKSCDPSESYFMILNRQLRRSYLVQRTSFPLFGMSKSSSSSPKSSSTSSPRYTNRLVHEKSLYLQQHAHNPVDWWPWGEAAFSRAKTLDRPIMLSVGYATCHWCHVMEHESFESIRIARLLNDHFVPIKVDREERPDVDSVYMSFIQAATGRGGWPMTVFLTPDRKPFTGGTYFSEPRLAAILEKVQDAWSSKREEVEAQGERVVGTFRGKLAGGAGGCIPGFESMTETEVESRVRELRSEACETAFQQLNGTYDETRGGFGRSLKFPRPSELNFLLSLHASSAPGDARGERALEMVVGTLRGMADGGIHDHVGGGFHRYSTDPDWHVPHFEKMLYDSAQLLACYTRAWQLTGEEALAHVVRATADYLLRDMRDARGGFYSAEDADSASPVQGGAKKEGAFYVWSKEEVELALTGAGMCEEERMRFCALLNVVQGGNVQAAADTHGELRGQNVLHLQVPLGTVLGTPADVNILERGRAALLAARDGRERPVRDEKVLASWTGLTISGLATAGRALRCPAYVKAAEDAAFFLLTRMYEKEKGELRRCAFHGELSSVMGLADDYAYLVRGLLDLYEATAETGYLVWAVTLQEKMDDLFLCRAGEGRGYLSVSREDASIAYPVSSTYDGAEPSATSVAVSNLLRLSTLTEQKPRGGEDRPSREQSDAGNLPFASRAERLIQTALQAPETPYEAPELLAALELYGPGVMQAAQDTGCRAHGLYYRGAGGLGNPPSHG</sequence>
<dbReference type="InterPro" id="IPR012341">
    <property type="entry name" value="6hp_glycosidase-like_sf"/>
</dbReference>
<accession>W7TWS0</accession>
<keyword evidence="5" id="KW-1185">Reference proteome</keyword>
<dbReference type="PANTHER" id="PTHR42899">
    <property type="entry name" value="SPERMATOGENESIS-ASSOCIATED PROTEIN 20"/>
    <property type="match status" value="1"/>
</dbReference>
<dbReference type="SUPFAM" id="SSF52833">
    <property type="entry name" value="Thioredoxin-like"/>
    <property type="match status" value="1"/>
</dbReference>
<dbReference type="CDD" id="cd02955">
    <property type="entry name" value="SSP411"/>
    <property type="match status" value="1"/>
</dbReference>
<dbReference type="SUPFAM" id="SSF48208">
    <property type="entry name" value="Six-hairpin glycosidases"/>
    <property type="match status" value="1"/>
</dbReference>
<dbReference type="AlphaFoldDB" id="W7TWS0"/>
<dbReference type="InterPro" id="IPR004879">
    <property type="entry name" value="Ssp411-like_TRX"/>
</dbReference>
<evidence type="ECO:0000313" key="4">
    <source>
        <dbReference type="EMBL" id="EWM25091.1"/>
    </source>
</evidence>
<organism evidence="4 5">
    <name type="scientific">Nannochloropsis gaditana</name>
    <dbReference type="NCBI Taxonomy" id="72520"/>
    <lineage>
        <taxon>Eukaryota</taxon>
        <taxon>Sar</taxon>
        <taxon>Stramenopiles</taxon>
        <taxon>Ochrophyta</taxon>
        <taxon>Eustigmatophyceae</taxon>
        <taxon>Eustigmatales</taxon>
        <taxon>Monodopsidaceae</taxon>
        <taxon>Nannochloropsis</taxon>
    </lineage>
</organism>
<protein>
    <recommendedName>
        <fullName evidence="3">Spermatogenesis-associated protein 20-like TRX domain-containing protein</fullName>
    </recommendedName>
</protein>
<evidence type="ECO:0000256" key="2">
    <source>
        <dbReference type="SAM" id="SignalP"/>
    </source>
</evidence>
<dbReference type="PANTHER" id="PTHR42899:SF1">
    <property type="entry name" value="SPERMATOGENESIS-ASSOCIATED PROTEIN 20"/>
    <property type="match status" value="1"/>
</dbReference>
<dbReference type="Gene3D" id="1.50.10.10">
    <property type="match status" value="1"/>
</dbReference>
<evidence type="ECO:0000313" key="5">
    <source>
        <dbReference type="Proteomes" id="UP000019335"/>
    </source>
</evidence>
<name>W7TWS0_9STRA</name>